<dbReference type="EMBL" id="AFZE01000058">
    <property type="protein sequence ID" value="EHL09932.1"/>
    <property type="molecule type" value="Genomic_DNA"/>
</dbReference>
<dbReference type="Proteomes" id="UP000006437">
    <property type="component" value="Unassembled WGS sequence"/>
</dbReference>
<dbReference type="Pfam" id="PF00990">
    <property type="entry name" value="GGDEF"/>
    <property type="match status" value="1"/>
</dbReference>
<feature type="domain" description="EAL" evidence="3">
    <location>
        <begin position="776"/>
        <end position="1025"/>
    </location>
</feature>
<feature type="coiled-coil region" evidence="1">
    <location>
        <begin position="688"/>
        <end position="715"/>
    </location>
</feature>
<evidence type="ECO:0000259" key="3">
    <source>
        <dbReference type="PROSITE" id="PS50883"/>
    </source>
</evidence>
<dbReference type="InterPro" id="IPR001633">
    <property type="entry name" value="EAL_dom"/>
</dbReference>
<evidence type="ECO:0000256" key="1">
    <source>
        <dbReference type="SAM" id="Coils"/>
    </source>
</evidence>
<accession>G9X3G7</accession>
<dbReference type="PANTHER" id="PTHR33121:SF71">
    <property type="entry name" value="OXYGEN SENSOR PROTEIN DOSP"/>
    <property type="match status" value="1"/>
</dbReference>
<dbReference type="GO" id="GO:0071111">
    <property type="term" value="F:cyclic-guanylate-specific phosphodiesterase activity"/>
    <property type="evidence" value="ECO:0007669"/>
    <property type="project" value="InterPro"/>
</dbReference>
<dbReference type="AlphaFoldDB" id="G9X3G7"/>
<dbReference type="PANTHER" id="PTHR33121">
    <property type="entry name" value="CYCLIC DI-GMP PHOSPHODIESTERASE PDEF"/>
    <property type="match status" value="1"/>
</dbReference>
<dbReference type="Gene3D" id="3.20.20.450">
    <property type="entry name" value="EAL domain"/>
    <property type="match status" value="1"/>
</dbReference>
<dbReference type="SMART" id="SM00267">
    <property type="entry name" value="GGDEF"/>
    <property type="match status" value="1"/>
</dbReference>
<dbReference type="Gene3D" id="3.30.70.270">
    <property type="match status" value="1"/>
</dbReference>
<dbReference type="HOGENOM" id="CLU_011770_0_0_9"/>
<dbReference type="PATRIC" id="fig|796937.3.peg.2161"/>
<dbReference type="Pfam" id="PF00563">
    <property type="entry name" value="EAL"/>
    <property type="match status" value="1"/>
</dbReference>
<dbReference type="InterPro" id="IPR000160">
    <property type="entry name" value="GGDEF_dom"/>
</dbReference>
<evidence type="ECO:0000313" key="6">
    <source>
        <dbReference type="Proteomes" id="UP000006437"/>
    </source>
</evidence>
<comment type="caution">
    <text evidence="5">The sequence shown here is derived from an EMBL/GenBank/DDBJ whole genome shotgun (WGS) entry which is preliminary data.</text>
</comment>
<keyword evidence="2" id="KW-0472">Membrane</keyword>
<proteinExistence type="predicted"/>
<dbReference type="CDD" id="cd01948">
    <property type="entry name" value="EAL"/>
    <property type="match status" value="1"/>
</dbReference>
<evidence type="ECO:0008006" key="7">
    <source>
        <dbReference type="Google" id="ProtNLM"/>
    </source>
</evidence>
<dbReference type="SUPFAM" id="SSF55073">
    <property type="entry name" value="Nucleotide cyclase"/>
    <property type="match status" value="1"/>
</dbReference>
<protein>
    <recommendedName>
        <fullName evidence="7">Diguanylate cyclase (GGDEF) domain protein</fullName>
    </recommendedName>
</protein>
<evidence type="ECO:0000259" key="4">
    <source>
        <dbReference type="PROSITE" id="PS50887"/>
    </source>
</evidence>
<dbReference type="CDD" id="cd01949">
    <property type="entry name" value="GGDEF"/>
    <property type="match status" value="1"/>
</dbReference>
<dbReference type="NCBIfam" id="TIGR00254">
    <property type="entry name" value="GGDEF"/>
    <property type="match status" value="1"/>
</dbReference>
<reference evidence="5 6" key="1">
    <citation type="submission" date="2011-08" db="EMBL/GenBank/DDBJ databases">
        <title>The Genome Sequence of Eubacteriaceae bacterium ACC19a.</title>
        <authorList>
            <consortium name="The Broad Institute Genome Sequencing Platform"/>
            <person name="Earl A."/>
            <person name="Ward D."/>
            <person name="Feldgarden M."/>
            <person name="Gevers D."/>
            <person name="Sizova M."/>
            <person name="Hazen A."/>
            <person name="Epstein S."/>
            <person name="Young S.K."/>
            <person name="Zeng Q."/>
            <person name="Gargeya S."/>
            <person name="Fitzgerald M."/>
            <person name="Haas B."/>
            <person name="Abouelleil A."/>
            <person name="Alvarado L."/>
            <person name="Arachchi H.M."/>
            <person name="Berlin A."/>
            <person name="Brown A."/>
            <person name="Chapman S.B."/>
            <person name="Chen Z."/>
            <person name="Dunbar C."/>
            <person name="Freedman E."/>
            <person name="Gearin G."/>
            <person name="Gellesch M."/>
            <person name="Goldberg J."/>
            <person name="Griggs A."/>
            <person name="Gujja S."/>
            <person name="Heiman D."/>
            <person name="Howarth C."/>
            <person name="Larson L."/>
            <person name="Lui A."/>
            <person name="MacDonald P.J.P."/>
            <person name="Montmayeur A."/>
            <person name="Murphy C."/>
            <person name="Neiman D."/>
            <person name="Pearson M."/>
            <person name="Priest M."/>
            <person name="Roberts A."/>
            <person name="Saif S."/>
            <person name="Shea T."/>
            <person name="Shenoy N."/>
            <person name="Sisk P."/>
            <person name="Stolte C."/>
            <person name="Sykes S."/>
            <person name="Wortman J."/>
            <person name="Nusbaum C."/>
            <person name="Birren B."/>
        </authorList>
    </citation>
    <scope>NUCLEOTIDE SEQUENCE [LARGE SCALE GENOMIC DNA]</scope>
    <source>
        <strain evidence="5 6">ACC19a</strain>
    </source>
</reference>
<gene>
    <name evidence="5" type="ORF">HMPREF9629_00924</name>
</gene>
<dbReference type="PROSITE" id="PS50883">
    <property type="entry name" value="EAL"/>
    <property type="match status" value="1"/>
</dbReference>
<evidence type="ECO:0000256" key="2">
    <source>
        <dbReference type="SAM" id="Phobius"/>
    </source>
</evidence>
<keyword evidence="2" id="KW-1133">Transmembrane helix</keyword>
<dbReference type="BioCyc" id="EBAC796937-HMP:GMGH-926-MONOMER"/>
<dbReference type="RefSeq" id="WP_009525159.1">
    <property type="nucleotide sequence ID" value="NZ_JH414550.1"/>
</dbReference>
<dbReference type="SUPFAM" id="SSF141868">
    <property type="entry name" value="EAL domain-like"/>
    <property type="match status" value="1"/>
</dbReference>
<keyword evidence="1" id="KW-0175">Coiled coil</keyword>
<organism evidence="5 6">
    <name type="scientific">Peptoanaerobacter stomatis</name>
    <dbReference type="NCBI Taxonomy" id="796937"/>
    <lineage>
        <taxon>Bacteria</taxon>
        <taxon>Bacillati</taxon>
        <taxon>Bacillota</taxon>
        <taxon>Clostridia</taxon>
        <taxon>Peptostreptococcales</taxon>
        <taxon>Filifactoraceae</taxon>
        <taxon>Peptoanaerobacter</taxon>
    </lineage>
</organism>
<dbReference type="SMART" id="SM00052">
    <property type="entry name" value="EAL"/>
    <property type="match status" value="1"/>
</dbReference>
<keyword evidence="2" id="KW-0812">Transmembrane</keyword>
<dbReference type="InterPro" id="IPR035919">
    <property type="entry name" value="EAL_sf"/>
</dbReference>
<feature type="transmembrane region" description="Helical" evidence="2">
    <location>
        <begin position="389"/>
        <end position="411"/>
    </location>
</feature>
<dbReference type="PROSITE" id="PS50887">
    <property type="entry name" value="GGDEF"/>
    <property type="match status" value="1"/>
</dbReference>
<name>G9X3G7_9FIRM</name>
<feature type="transmembrane region" description="Helical" evidence="2">
    <location>
        <begin position="20"/>
        <end position="42"/>
    </location>
</feature>
<dbReference type="InterPro" id="IPR050706">
    <property type="entry name" value="Cyclic-di-GMP_PDE-like"/>
</dbReference>
<feature type="domain" description="GGDEF" evidence="4">
    <location>
        <begin position="632"/>
        <end position="767"/>
    </location>
</feature>
<dbReference type="InterPro" id="IPR043128">
    <property type="entry name" value="Rev_trsase/Diguanyl_cyclase"/>
</dbReference>
<sequence length="1039" mass="120384">MFKMDKNDIKFKNRHSITSIMILSFLAVLLIQLLVLFFNFILLRTDYKLEQNTYRYIFEKVESRSRELERHLTDLWANTEYMNQMTDFSQIVYDEHVNSGKDFVIDKDISGSLLDMVELMEISGAFIVFDDNPDVLGIKKTIHLEDTNIQTKFADKSDIILKVGEEKIAGDLGVYLKNDWRPFIDTRTMSKTIYEKAIKVAKTSNPRENKGFWFSPADVADSKGRSIYFIQPLFDKHTGIFYGAIGIEIGEDLINDILRYTELSESGKGAYILANEKYVSVTNTNYDVISIQGPYVKRFVKDNELFTHKIKNKYYNETYKTQDNKYLTALDFKDADKSMNLIAIQMPIRLSTKDQSRDTDANWYLMGVIDKDELEIYSKELIKSIAETLLLSLVIDGFIIYFVSYLIGYPLRKLSNDIKESYTKGSLRKIKHMNIYEIDNIIDTIEVLSQRLLSSSKKFQGILDSASIPIIAVEQDEASGVVYKMGELSSIFPGYINNEKFEVRMSAEEYDKASRYFYSDTIIIDSIYDIEKDTQIDIRKKIWNGESYYIRVITRQVKNYWKSYEDMSDDSNEASDKKTVTLQVIMDYTKEMTEKIKIQKERDFDILTDLLNRLSFKERVEDYIEKDIRKTKKAAMVMWDLDNLKYVNDTYGHDFGDSYIKCAGNIIGMLQGKDSFVARVSGDEFFAFIQYEADKNEIRRKIENIKIKLDNTNLKVSDDISVRVRATSGIAWYPDDACVYDDLHRLVDFAMYTAKNSQKGSIGEFSKEIYDRNYILISGREDLNKFIDEKQVKFAFQPIVSATDGEIFAYEALMRSMSDKIKSVGDIMRLAKSQSKLLDIENLTFEGVFETVSKNAEKFKDKHIFINSIASTSIPEQRFYKLLDNYRNTIDYSKIVVEIIESEEVDLNSLSIKQKLAGEIKAQIAIDDFGSGYATESWLLQVNPNFVKIDMSLIRDIDKDTERQSIVENILKYTKERKIKVICEGVETHQEMKQLINMGADFIQGFYLAKPDFEIKDINEEKKREIQVLNVLNGGGHSF</sequence>
<evidence type="ECO:0000313" key="5">
    <source>
        <dbReference type="EMBL" id="EHL09932.1"/>
    </source>
</evidence>
<dbReference type="InterPro" id="IPR029787">
    <property type="entry name" value="Nucleotide_cyclase"/>
</dbReference>